<feature type="compositionally biased region" description="Basic and acidic residues" evidence="2">
    <location>
        <begin position="193"/>
        <end position="204"/>
    </location>
</feature>
<evidence type="ECO:0000256" key="1">
    <source>
        <dbReference type="SAM" id="Coils"/>
    </source>
</evidence>
<organism evidence="3 4">
    <name type="scientific">Spinacia oleracea</name>
    <name type="common">Spinach</name>
    <dbReference type="NCBI Taxonomy" id="3562"/>
    <lineage>
        <taxon>Eukaryota</taxon>
        <taxon>Viridiplantae</taxon>
        <taxon>Streptophyta</taxon>
        <taxon>Embryophyta</taxon>
        <taxon>Tracheophyta</taxon>
        <taxon>Spermatophyta</taxon>
        <taxon>Magnoliopsida</taxon>
        <taxon>eudicotyledons</taxon>
        <taxon>Gunneridae</taxon>
        <taxon>Pentapetalae</taxon>
        <taxon>Caryophyllales</taxon>
        <taxon>Chenopodiaceae</taxon>
        <taxon>Chenopodioideae</taxon>
        <taxon>Anserineae</taxon>
        <taxon>Spinacia</taxon>
    </lineage>
</organism>
<sequence length="360" mass="39418">MYRLSSKSHAWVPNAWLPHVGQFTNIVFLSAVGLCSYLSRGSAMDRLSSEDKGVVEVPAWLSEVYTEDILKAVEAKKKDSSKKSSEGASGDVAKEPTLTATKKRPASSTEAPKPKRPFFKKMGPADAVTKPSVPKPSAPLAEGEVPPIQTPILPPEQKEVPSQVDTEMDSTAGAAADEVAVEQTEAADATTLSREDKGKGKETEAPSTDNASTPPAASPIVEMFKRMRRAEVTSIPPSAGFSSEAKDKILADVYAAIPEEYVRSLPGIDLGFFGSIQSLVLDLFIRCAESRNYRFDMHNEMLKHKDQIENHEQYAEKTARLINLDADKKIALKTEELKKVEEDAEKYEEKLLEHEGNLPC</sequence>
<reference evidence="3" key="1">
    <citation type="journal article" date="2021" name="Nat. Commun.">
        <title>Genomic analyses provide insights into spinach domestication and the genetic basis of agronomic traits.</title>
        <authorList>
            <person name="Cai X."/>
            <person name="Sun X."/>
            <person name="Xu C."/>
            <person name="Sun H."/>
            <person name="Wang X."/>
            <person name="Ge C."/>
            <person name="Zhang Z."/>
            <person name="Wang Q."/>
            <person name="Fei Z."/>
            <person name="Jiao C."/>
            <person name="Wang Q."/>
        </authorList>
    </citation>
    <scope>NUCLEOTIDE SEQUENCE [LARGE SCALE GENOMIC DNA]</scope>
    <source>
        <strain evidence="3">cv. Varoflay</strain>
    </source>
</reference>
<dbReference type="Proteomes" id="UP000813463">
    <property type="component" value="Chromosome 1"/>
</dbReference>
<feature type="coiled-coil region" evidence="1">
    <location>
        <begin position="323"/>
        <end position="357"/>
    </location>
</feature>
<name>A0ABM3R670_SPIOL</name>
<protein>
    <submittedName>
        <fullName evidence="4">Uncharacterized protein</fullName>
    </submittedName>
</protein>
<feature type="region of interest" description="Disordered" evidence="2">
    <location>
        <begin position="75"/>
        <end position="217"/>
    </location>
</feature>
<evidence type="ECO:0000256" key="2">
    <source>
        <dbReference type="SAM" id="MobiDB-lite"/>
    </source>
</evidence>
<reference evidence="4" key="2">
    <citation type="submission" date="2025-08" db="UniProtKB">
        <authorList>
            <consortium name="RefSeq"/>
        </authorList>
    </citation>
    <scope>IDENTIFICATION</scope>
    <source>
        <tissue evidence="4">Leaf</tissue>
    </source>
</reference>
<keyword evidence="3" id="KW-1185">Reference proteome</keyword>
<dbReference type="GeneID" id="130466285"/>
<proteinExistence type="predicted"/>
<accession>A0ABM3R670</accession>
<evidence type="ECO:0000313" key="4">
    <source>
        <dbReference type="RefSeq" id="XP_056691101.1"/>
    </source>
</evidence>
<evidence type="ECO:0000313" key="3">
    <source>
        <dbReference type="Proteomes" id="UP000813463"/>
    </source>
</evidence>
<feature type="compositionally biased region" description="Polar residues" evidence="2">
    <location>
        <begin position="205"/>
        <end position="215"/>
    </location>
</feature>
<feature type="compositionally biased region" description="Basic and acidic residues" evidence="2">
    <location>
        <begin position="75"/>
        <end position="85"/>
    </location>
</feature>
<keyword evidence="1" id="KW-0175">Coiled coil</keyword>
<gene>
    <name evidence="4" type="primary">LOC130466285</name>
</gene>
<dbReference type="RefSeq" id="XP_056691101.1">
    <property type="nucleotide sequence ID" value="XM_056835123.1"/>
</dbReference>